<sequence>MVDKEYYSKNSKIEELYFFIYDPKFLLINRKDFVEDLEKNKPEQLTTLQISRKYQALFKERRVNKF</sequence>
<proteinExistence type="predicted"/>
<dbReference type="AlphaFoldDB" id="X1LFM9"/>
<dbReference type="Pfam" id="PF18742">
    <property type="entry name" value="DpnII-MboI"/>
    <property type="match status" value="1"/>
</dbReference>
<reference evidence="1" key="1">
    <citation type="journal article" date="2014" name="Front. Microbiol.">
        <title>High frequency of phylogenetically diverse reductive dehalogenase-homologous genes in deep subseafloor sedimentary metagenomes.</title>
        <authorList>
            <person name="Kawai M."/>
            <person name="Futagami T."/>
            <person name="Toyoda A."/>
            <person name="Takaki Y."/>
            <person name="Nishi S."/>
            <person name="Hori S."/>
            <person name="Arai W."/>
            <person name="Tsubouchi T."/>
            <person name="Morono Y."/>
            <person name="Uchiyama I."/>
            <person name="Ito T."/>
            <person name="Fujiyama A."/>
            <person name="Inagaki F."/>
            <person name="Takami H."/>
        </authorList>
    </citation>
    <scope>NUCLEOTIDE SEQUENCE</scope>
    <source>
        <strain evidence="1">Expedition CK06-06</strain>
    </source>
</reference>
<protein>
    <submittedName>
        <fullName evidence="1">Uncharacterized protein</fullName>
    </submittedName>
</protein>
<dbReference type="EMBL" id="BARV01006982">
    <property type="protein sequence ID" value="GAI18112.1"/>
    <property type="molecule type" value="Genomic_DNA"/>
</dbReference>
<evidence type="ECO:0000313" key="1">
    <source>
        <dbReference type="EMBL" id="GAI18112.1"/>
    </source>
</evidence>
<name>X1LFM9_9ZZZZ</name>
<accession>X1LFM9</accession>
<organism evidence="1">
    <name type="scientific">marine sediment metagenome</name>
    <dbReference type="NCBI Taxonomy" id="412755"/>
    <lineage>
        <taxon>unclassified sequences</taxon>
        <taxon>metagenomes</taxon>
        <taxon>ecological metagenomes</taxon>
    </lineage>
</organism>
<comment type="caution">
    <text evidence="1">The sequence shown here is derived from an EMBL/GenBank/DDBJ whole genome shotgun (WGS) entry which is preliminary data.</text>
</comment>
<gene>
    <name evidence="1" type="ORF">S06H3_14282</name>
</gene>